<accession>A0A1I3SUZ6</accession>
<dbReference type="SUPFAM" id="SSF52540">
    <property type="entry name" value="P-loop containing nucleoside triphosphate hydrolases"/>
    <property type="match status" value="1"/>
</dbReference>
<name>A0A1I3SUZ6_9GAMM</name>
<dbReference type="InterPro" id="IPR003439">
    <property type="entry name" value="ABC_transporter-like_ATP-bd"/>
</dbReference>
<protein>
    <submittedName>
        <fullName evidence="10">Phosphonate transport system ATP-binding protein</fullName>
    </submittedName>
</protein>
<gene>
    <name evidence="10" type="ORF">SAMN05518863_10277</name>
</gene>
<dbReference type="PROSITE" id="PS00211">
    <property type="entry name" value="ABC_TRANSPORTER_1"/>
    <property type="match status" value="1"/>
</dbReference>
<dbReference type="InterPro" id="IPR050086">
    <property type="entry name" value="MetN_ABC_transporter-like"/>
</dbReference>
<dbReference type="PANTHER" id="PTHR43166">
    <property type="entry name" value="AMINO ACID IMPORT ATP-BINDING PROTEIN"/>
    <property type="match status" value="1"/>
</dbReference>
<dbReference type="SMART" id="SM00382">
    <property type="entry name" value="AAA"/>
    <property type="match status" value="1"/>
</dbReference>
<dbReference type="Gene3D" id="3.40.50.300">
    <property type="entry name" value="P-loop containing nucleotide triphosphate hydrolases"/>
    <property type="match status" value="1"/>
</dbReference>
<keyword evidence="3" id="KW-0813">Transport</keyword>
<dbReference type="InterPro" id="IPR017871">
    <property type="entry name" value="ABC_transporter-like_CS"/>
</dbReference>
<evidence type="ECO:0000256" key="3">
    <source>
        <dbReference type="ARBA" id="ARBA00022448"/>
    </source>
</evidence>
<evidence type="ECO:0000313" key="10">
    <source>
        <dbReference type="EMBL" id="SFJ61256.1"/>
    </source>
</evidence>
<evidence type="ECO:0000313" key="11">
    <source>
        <dbReference type="Proteomes" id="UP000198841"/>
    </source>
</evidence>
<evidence type="ECO:0000259" key="9">
    <source>
        <dbReference type="PROSITE" id="PS50893"/>
    </source>
</evidence>
<keyword evidence="7" id="KW-1278">Translocase</keyword>
<dbReference type="RefSeq" id="WP_008105499.1">
    <property type="nucleotide sequence ID" value="NZ_FOSD01000002.1"/>
</dbReference>
<dbReference type="NCBIfam" id="TIGR02315">
    <property type="entry name" value="ABC_phnC"/>
    <property type="match status" value="1"/>
</dbReference>
<comment type="subcellular location">
    <subcellularLocation>
        <location evidence="1">Cell inner membrane</location>
        <topology evidence="1">Peripheral membrane protein</topology>
    </subcellularLocation>
</comment>
<dbReference type="InterPro" id="IPR027417">
    <property type="entry name" value="P-loop_NTPase"/>
</dbReference>
<evidence type="ECO:0000256" key="6">
    <source>
        <dbReference type="ARBA" id="ARBA00022840"/>
    </source>
</evidence>
<dbReference type="PANTHER" id="PTHR43166:SF6">
    <property type="entry name" value="PHOSPHONATES IMPORT ATP-BINDING PROTEIN PHNC"/>
    <property type="match status" value="1"/>
</dbReference>
<feature type="domain" description="ABC transporter" evidence="9">
    <location>
        <begin position="25"/>
        <end position="272"/>
    </location>
</feature>
<proteinExistence type="inferred from homology"/>
<comment type="caution">
    <text evidence="10">The sequence shown here is derived from an EMBL/GenBank/DDBJ whole genome shotgun (WGS) entry which is preliminary data.</text>
</comment>
<sequence length="276" mass="30704">MAQALLKTVVDNPYPHVTGQGNKVLSVQGLCKTYGANQVLDNVSFDLHAGELVAVIGRSGAGKSTLLHMLNGTIRASQGAILSNRHGEVDRDVVTLNSRQMREWRTECGMIFQDFCLVPRLDVLTNVLLGRLSQTSTLKSFFKVFSETDRARAIELLQWMNMLPQALQRAENLSGGQMQRVAICRALMQNPRILLADEPVASLDPKNTKRIMDVLRQVSEQGISVMVNLHSIELVKSYCTRVIGIQRGKILFDGHPSQLTDGLMHELYGDEINQLH</sequence>
<keyword evidence="6 10" id="KW-0067">ATP-binding</keyword>
<dbReference type="GO" id="GO:0005524">
    <property type="term" value="F:ATP binding"/>
    <property type="evidence" value="ECO:0007669"/>
    <property type="project" value="UniProtKB-KW"/>
</dbReference>
<organism evidence="10 11">
    <name type="scientific">Candidatus Pantoea symbiotica</name>
    <dbReference type="NCBI Taxonomy" id="1884370"/>
    <lineage>
        <taxon>Bacteria</taxon>
        <taxon>Pseudomonadati</taxon>
        <taxon>Pseudomonadota</taxon>
        <taxon>Gammaproteobacteria</taxon>
        <taxon>Enterobacterales</taxon>
        <taxon>Erwiniaceae</taxon>
        <taxon>Pantoea</taxon>
    </lineage>
</organism>
<dbReference type="EMBL" id="FOSD01000002">
    <property type="protein sequence ID" value="SFJ61256.1"/>
    <property type="molecule type" value="Genomic_DNA"/>
</dbReference>
<dbReference type="PROSITE" id="PS50893">
    <property type="entry name" value="ABC_TRANSPORTER_2"/>
    <property type="match status" value="1"/>
</dbReference>
<evidence type="ECO:0000256" key="4">
    <source>
        <dbReference type="ARBA" id="ARBA00022475"/>
    </source>
</evidence>
<keyword evidence="11" id="KW-1185">Reference proteome</keyword>
<keyword evidence="4" id="KW-1003">Cell membrane</keyword>
<evidence type="ECO:0000256" key="5">
    <source>
        <dbReference type="ARBA" id="ARBA00022741"/>
    </source>
</evidence>
<evidence type="ECO:0000256" key="7">
    <source>
        <dbReference type="ARBA" id="ARBA00022967"/>
    </source>
</evidence>
<reference evidence="10 11" key="1">
    <citation type="submission" date="2016-10" db="EMBL/GenBank/DDBJ databases">
        <authorList>
            <person name="Varghese N."/>
            <person name="Submissions S."/>
        </authorList>
    </citation>
    <scope>NUCLEOTIDE SEQUENCE [LARGE SCALE GENOMIC DNA]</scope>
    <source>
        <strain evidence="10 11">YR512</strain>
    </source>
</reference>
<evidence type="ECO:0000256" key="1">
    <source>
        <dbReference type="ARBA" id="ARBA00004417"/>
    </source>
</evidence>
<evidence type="ECO:0000256" key="2">
    <source>
        <dbReference type="ARBA" id="ARBA00006526"/>
    </source>
</evidence>
<dbReference type="CDD" id="cd03256">
    <property type="entry name" value="ABC_PhnC_transporter"/>
    <property type="match status" value="1"/>
</dbReference>
<dbReference type="InterPro" id="IPR012693">
    <property type="entry name" value="ABC_transpr_PhnC"/>
</dbReference>
<dbReference type="InterPro" id="IPR003593">
    <property type="entry name" value="AAA+_ATPase"/>
</dbReference>
<keyword evidence="8" id="KW-0472">Membrane</keyword>
<evidence type="ECO:0000256" key="8">
    <source>
        <dbReference type="ARBA" id="ARBA00023136"/>
    </source>
</evidence>
<dbReference type="Pfam" id="PF00005">
    <property type="entry name" value="ABC_tran"/>
    <property type="match status" value="1"/>
</dbReference>
<comment type="similarity">
    <text evidence="2">Belongs to the ABC transporter superfamily. Drug exporter-2 (TC 3.A.1.117) family.</text>
</comment>
<dbReference type="Proteomes" id="UP000198841">
    <property type="component" value="Unassembled WGS sequence"/>
</dbReference>
<keyword evidence="5" id="KW-0547">Nucleotide-binding</keyword>